<dbReference type="AlphaFoldDB" id="A0A3P7YSH1"/>
<evidence type="ECO:0000313" key="1">
    <source>
        <dbReference type="EMBL" id="VDO67713.1"/>
    </source>
</evidence>
<proteinExistence type="predicted"/>
<gene>
    <name evidence="1" type="ORF">SMRZ_LOCUS5765</name>
</gene>
<evidence type="ECO:0000313" key="2">
    <source>
        <dbReference type="Proteomes" id="UP000277204"/>
    </source>
</evidence>
<dbReference type="EMBL" id="UZAI01002043">
    <property type="protein sequence ID" value="VDO67713.1"/>
    <property type="molecule type" value="Genomic_DNA"/>
</dbReference>
<reference evidence="1 2" key="1">
    <citation type="submission" date="2018-11" db="EMBL/GenBank/DDBJ databases">
        <authorList>
            <consortium name="Pathogen Informatics"/>
        </authorList>
    </citation>
    <scope>NUCLEOTIDE SEQUENCE [LARGE SCALE GENOMIC DNA]</scope>
    <source>
        <strain evidence="1 2">Zambia</strain>
    </source>
</reference>
<organism evidence="1 2">
    <name type="scientific">Schistosoma margrebowiei</name>
    <dbReference type="NCBI Taxonomy" id="48269"/>
    <lineage>
        <taxon>Eukaryota</taxon>
        <taxon>Metazoa</taxon>
        <taxon>Spiralia</taxon>
        <taxon>Lophotrochozoa</taxon>
        <taxon>Platyhelminthes</taxon>
        <taxon>Trematoda</taxon>
        <taxon>Digenea</taxon>
        <taxon>Strigeidida</taxon>
        <taxon>Schistosomatoidea</taxon>
        <taxon>Schistosomatidae</taxon>
        <taxon>Schistosoma</taxon>
    </lineage>
</organism>
<sequence length="58" mass="6933">MKKNPSLYISIIIFQWKNLECSKKMKSWNSLKIIKVFTSMFLSKIKQTNKQNNIIIQL</sequence>
<dbReference type="Proteomes" id="UP000277204">
    <property type="component" value="Unassembled WGS sequence"/>
</dbReference>
<name>A0A3P7YSH1_9TREM</name>
<keyword evidence="2" id="KW-1185">Reference proteome</keyword>
<accession>A0A3P7YSH1</accession>
<protein>
    <submittedName>
        <fullName evidence="1">Uncharacterized protein</fullName>
    </submittedName>
</protein>